<comment type="caution">
    <text evidence="3">The sequence shown here is derived from an EMBL/GenBank/DDBJ whole genome shotgun (WGS) entry which is preliminary data.</text>
</comment>
<evidence type="ECO:0000256" key="2">
    <source>
        <dbReference type="SAM" id="MobiDB-lite"/>
    </source>
</evidence>
<protein>
    <submittedName>
        <fullName evidence="3">Related to nitrogen permease regulator</fullName>
    </submittedName>
</protein>
<dbReference type="AlphaFoldDB" id="G4TM96"/>
<feature type="region of interest" description="Disordered" evidence="2">
    <location>
        <begin position="72"/>
        <end position="96"/>
    </location>
</feature>
<dbReference type="GO" id="GO:0005774">
    <property type="term" value="C:vacuolar membrane"/>
    <property type="evidence" value="ECO:0007669"/>
    <property type="project" value="TreeGrafter"/>
</dbReference>
<feature type="region of interest" description="Disordered" evidence="2">
    <location>
        <begin position="478"/>
        <end position="508"/>
    </location>
</feature>
<evidence type="ECO:0000313" key="4">
    <source>
        <dbReference type="Proteomes" id="UP000007148"/>
    </source>
</evidence>
<feature type="region of interest" description="Disordered" evidence="2">
    <location>
        <begin position="598"/>
        <end position="620"/>
    </location>
</feature>
<dbReference type="InParanoid" id="G4TM96"/>
<keyword evidence="4" id="KW-1185">Reference proteome</keyword>
<dbReference type="InterPro" id="IPR009348">
    <property type="entry name" value="NPR2-like"/>
</dbReference>
<proteinExistence type="inferred from homology"/>
<dbReference type="STRING" id="1109443.G4TM96"/>
<dbReference type="GO" id="GO:1904262">
    <property type="term" value="P:negative regulation of TORC1 signaling"/>
    <property type="evidence" value="ECO:0007669"/>
    <property type="project" value="TreeGrafter"/>
</dbReference>
<reference evidence="3 4" key="1">
    <citation type="journal article" date="2011" name="PLoS Pathog.">
        <title>Endophytic Life Strategies Decoded by Genome and Transcriptome Analyses of the Mutualistic Root Symbiont Piriformospora indica.</title>
        <authorList>
            <person name="Zuccaro A."/>
            <person name="Lahrmann U."/>
            <person name="Guldener U."/>
            <person name="Langen G."/>
            <person name="Pfiffi S."/>
            <person name="Biedenkopf D."/>
            <person name="Wong P."/>
            <person name="Samans B."/>
            <person name="Grimm C."/>
            <person name="Basiewicz M."/>
            <person name="Murat C."/>
            <person name="Martin F."/>
            <person name="Kogel K.H."/>
        </authorList>
    </citation>
    <scope>NUCLEOTIDE SEQUENCE [LARGE SCALE GENOMIC DNA]</scope>
    <source>
        <strain evidence="3 4">DSM 11827</strain>
    </source>
</reference>
<sequence length="736" mass="80680">MHISSIFYAKFDPLAGPQIVFQVPEDLITTPPPRIPAPSSPLEGNSRVSTNPSSRNESFIASSIRSSSSMSVANKTSDSLSKSTSSHLSSSISTSSANIQGKMNSLSPIRSPTTNPINAGLGNQTTTLFEWELVSQFVVPRADICGRLTICTTKKHRIVGFPVMIWDEEKYGRGTFQFNVCFVFAKEVDVSCYEPIVRKLARVLTACENDHSFLSAPETKDKIYPILEQLFADLNSFSETSIRIDKYNSIELRIFPHYPNPPKVNSWDVPVPLIDIANRIEPNWDLTMRKVVPFINGVDHVKKIAQKAEADIDLVKECMAQVMMYQCVMMIDIFQFSNLYTLCRPVMWLFTDPAVYEECGPYVYKGPPDSSPPDWPQLAWYYARLKPPLTVGKWIRRHKIDVDKIDVRRFITFGVIKGFLRRVHRWPILLKDDRMMFTQVAPSIPPPQLTGFTPGVLARRRPKSTLFPQQALGYGEMLDGEPHPSNVSTHSGISEPPPKLGSSAEPMPPPQSIALPADQNPNVAGHNAAVANFSEKGLAADETKKGNDAFAAAIEKRFSDGKLATKVIGGISASNPASYASPSVLKARMGEYAYPPGMGNLQETQQSRGMGGGGKEEVSTTDDTHAVSLPIAQELAAHAHQQQHAVTQLQLSRNQAIGSAGRINAGGLAVEVPPDLNELLDGTHHGDELCVHFGLSWNVLLGILAVIGGAPPPPSPSFDDDGAGECDLGRVKILYR</sequence>
<dbReference type="GO" id="GO:1990130">
    <property type="term" value="C:GATOR1 complex"/>
    <property type="evidence" value="ECO:0007669"/>
    <property type="project" value="TreeGrafter"/>
</dbReference>
<dbReference type="PANTHER" id="PTHR12991">
    <property type="entry name" value="NITROGEN PERMEASE REGULATOR 2/TUMOR SUPPRESSOR CANDIDATE 4"/>
    <property type="match status" value="1"/>
</dbReference>
<dbReference type="EMBL" id="CAFZ01000164">
    <property type="protein sequence ID" value="CCA72442.1"/>
    <property type="molecule type" value="Genomic_DNA"/>
</dbReference>
<evidence type="ECO:0000256" key="1">
    <source>
        <dbReference type="ARBA" id="ARBA00008433"/>
    </source>
</evidence>
<gene>
    <name evidence="3" type="ORF">PIIN_06378</name>
</gene>
<feature type="compositionally biased region" description="Pro residues" evidence="2">
    <location>
        <begin position="30"/>
        <end position="39"/>
    </location>
</feature>
<comment type="similarity">
    <text evidence="1">Belongs to the NPR2 family.</text>
</comment>
<dbReference type="OrthoDB" id="338854at2759"/>
<dbReference type="HOGENOM" id="CLU_014995_3_1_1"/>
<feature type="region of interest" description="Disordered" evidence="2">
    <location>
        <begin position="30"/>
        <end position="58"/>
    </location>
</feature>
<organism evidence="3 4">
    <name type="scientific">Serendipita indica (strain DSM 11827)</name>
    <name type="common">Root endophyte fungus</name>
    <name type="synonym">Piriformospora indica</name>
    <dbReference type="NCBI Taxonomy" id="1109443"/>
    <lineage>
        <taxon>Eukaryota</taxon>
        <taxon>Fungi</taxon>
        <taxon>Dikarya</taxon>
        <taxon>Basidiomycota</taxon>
        <taxon>Agaricomycotina</taxon>
        <taxon>Agaricomycetes</taxon>
        <taxon>Sebacinales</taxon>
        <taxon>Serendipitaceae</taxon>
        <taxon>Serendipita</taxon>
    </lineage>
</organism>
<dbReference type="Pfam" id="PF06218">
    <property type="entry name" value="NPR2"/>
    <property type="match status" value="2"/>
</dbReference>
<name>G4TM96_SERID</name>
<dbReference type="Proteomes" id="UP000007148">
    <property type="component" value="Unassembled WGS sequence"/>
</dbReference>
<dbReference type="eggNOG" id="KOG3789">
    <property type="taxonomic scope" value="Eukaryota"/>
</dbReference>
<accession>G4TM96</accession>
<dbReference type="GO" id="GO:0005096">
    <property type="term" value="F:GTPase activator activity"/>
    <property type="evidence" value="ECO:0007669"/>
    <property type="project" value="TreeGrafter"/>
</dbReference>
<dbReference type="GO" id="GO:0010508">
    <property type="term" value="P:positive regulation of autophagy"/>
    <property type="evidence" value="ECO:0007669"/>
    <property type="project" value="TreeGrafter"/>
</dbReference>
<feature type="compositionally biased region" description="Polar residues" evidence="2">
    <location>
        <begin position="42"/>
        <end position="57"/>
    </location>
</feature>
<dbReference type="PANTHER" id="PTHR12991:SF10">
    <property type="entry name" value="GATOR COMPLEX PROTEIN NPRL2"/>
    <property type="match status" value="1"/>
</dbReference>
<evidence type="ECO:0000313" key="3">
    <source>
        <dbReference type="EMBL" id="CCA72442.1"/>
    </source>
</evidence>